<evidence type="ECO:0000313" key="2">
    <source>
        <dbReference type="EMBL" id="MDG4517130.1"/>
    </source>
</evidence>
<comment type="caution">
    <text evidence="2">The sequence shown here is derived from an EMBL/GenBank/DDBJ whole genome shotgun (WGS) entry which is preliminary data.</text>
</comment>
<dbReference type="EMBL" id="JANFMI010000039">
    <property type="protein sequence ID" value="MDG4517130.1"/>
    <property type="molecule type" value="Genomic_DNA"/>
</dbReference>
<accession>A0A9X4MSJ9</accession>
<gene>
    <name evidence="2" type="ORF">NOL11_09175</name>
</gene>
<keyword evidence="1" id="KW-1133">Transmembrane helix</keyword>
<organism evidence="2 3">
    <name type="scientific">Streptococcus suis</name>
    <dbReference type="NCBI Taxonomy" id="1307"/>
    <lineage>
        <taxon>Bacteria</taxon>
        <taxon>Bacillati</taxon>
        <taxon>Bacillota</taxon>
        <taxon>Bacilli</taxon>
        <taxon>Lactobacillales</taxon>
        <taxon>Streptococcaceae</taxon>
        <taxon>Streptococcus</taxon>
    </lineage>
</organism>
<dbReference type="Proteomes" id="UP001152877">
    <property type="component" value="Unassembled WGS sequence"/>
</dbReference>
<name>A0A9X4MSJ9_STRSU</name>
<dbReference type="RefSeq" id="WP_024377669.1">
    <property type="nucleotide sequence ID" value="NZ_CP071697.1"/>
</dbReference>
<keyword evidence="1" id="KW-0472">Membrane</keyword>
<feature type="transmembrane region" description="Helical" evidence="1">
    <location>
        <begin position="77"/>
        <end position="99"/>
    </location>
</feature>
<protein>
    <submittedName>
        <fullName evidence="2">Uncharacterized protein</fullName>
    </submittedName>
</protein>
<evidence type="ECO:0000313" key="3">
    <source>
        <dbReference type="Proteomes" id="UP001152877"/>
    </source>
</evidence>
<evidence type="ECO:0000256" key="1">
    <source>
        <dbReference type="SAM" id="Phobius"/>
    </source>
</evidence>
<dbReference type="AlphaFoldDB" id="A0A9X4MSJ9"/>
<proteinExistence type="predicted"/>
<reference evidence="2" key="1">
    <citation type="submission" date="2022-07" db="EMBL/GenBank/DDBJ databases">
        <title>Whole Genome Sequencing of Streptococcus suis.</title>
        <authorList>
            <person name="Dai X."/>
            <person name="Huang J."/>
            <person name="Wang L."/>
        </authorList>
    </citation>
    <scope>NUCLEOTIDE SEQUENCE</scope>
    <source>
        <strain evidence="2">HDJ11</strain>
    </source>
</reference>
<sequence length="103" mass="11231">MELVLPNNYVALEQEEMMYLDGGDWNNFRKNIQGLWARTAALRFALRESGLTNYAGQVIVASYPVLMAKVASISTTVLAITGIAGLVAAVGLGAALYGWRLFY</sequence>
<keyword evidence="1" id="KW-0812">Transmembrane</keyword>